<dbReference type="Proteomes" id="UP000523955">
    <property type="component" value="Unassembled WGS sequence"/>
</dbReference>
<dbReference type="PROSITE" id="PS51257">
    <property type="entry name" value="PROKAR_LIPOPROTEIN"/>
    <property type="match status" value="1"/>
</dbReference>
<dbReference type="RefSeq" id="WP_185253652.1">
    <property type="nucleotide sequence ID" value="NZ_JACKXE010000001.1"/>
</dbReference>
<feature type="chain" id="PRO_5038614415" evidence="2">
    <location>
        <begin position="23"/>
        <end position="202"/>
    </location>
</feature>
<keyword evidence="5" id="KW-1185">Reference proteome</keyword>
<dbReference type="InterPro" id="IPR005183">
    <property type="entry name" value="DUF305_CopM-like"/>
</dbReference>
<comment type="caution">
    <text evidence="4">The sequence shown here is derived from an EMBL/GenBank/DDBJ whole genome shotgun (WGS) entry which is preliminary data.</text>
</comment>
<accession>A0A7X0RHY7</accession>
<proteinExistence type="predicted"/>
<gene>
    <name evidence="4" type="ORF">H5V45_14905</name>
</gene>
<dbReference type="Pfam" id="PF03713">
    <property type="entry name" value="DUF305"/>
    <property type="match status" value="1"/>
</dbReference>
<keyword evidence="2" id="KW-0732">Signal</keyword>
<evidence type="ECO:0000256" key="1">
    <source>
        <dbReference type="SAM" id="MobiDB-lite"/>
    </source>
</evidence>
<evidence type="ECO:0000256" key="2">
    <source>
        <dbReference type="SAM" id="SignalP"/>
    </source>
</evidence>
<name>A0A7X0RHY7_9ACTN</name>
<organism evidence="4 5">
    <name type="scientific">Nocardioides luti</name>
    <dbReference type="NCBI Taxonomy" id="2761101"/>
    <lineage>
        <taxon>Bacteria</taxon>
        <taxon>Bacillati</taxon>
        <taxon>Actinomycetota</taxon>
        <taxon>Actinomycetes</taxon>
        <taxon>Propionibacteriales</taxon>
        <taxon>Nocardioidaceae</taxon>
        <taxon>Nocardioides</taxon>
    </lineage>
</organism>
<evidence type="ECO:0000259" key="3">
    <source>
        <dbReference type="Pfam" id="PF03713"/>
    </source>
</evidence>
<sequence>MKHAPRLAALLTVAALALTACGGDDSADSSAGSTIPASQPFNDADVAFATDMIPHHAQALSMVDLTYKRDLDPAFEKLAGRILDAQGPEIEQMAGWLKDWDQPVPETGRDHSHADSGEEMDMGGSMPGMMTADEMQQLEDAPDADFETLWLQMMIQHHEGAITMAETEVADGEYADSVALARSIAQGQAAEVEGMKAMLAEQ</sequence>
<dbReference type="PANTHER" id="PTHR36933">
    <property type="entry name" value="SLL0788 PROTEIN"/>
    <property type="match status" value="1"/>
</dbReference>
<dbReference type="PANTHER" id="PTHR36933:SF1">
    <property type="entry name" value="SLL0788 PROTEIN"/>
    <property type="match status" value="1"/>
</dbReference>
<feature type="compositionally biased region" description="Basic and acidic residues" evidence="1">
    <location>
        <begin position="107"/>
        <end position="116"/>
    </location>
</feature>
<reference evidence="4 5" key="1">
    <citation type="submission" date="2020-08" db="EMBL/GenBank/DDBJ databases">
        <authorList>
            <person name="Seo M.-J."/>
        </authorList>
    </citation>
    <scope>NUCLEOTIDE SEQUENCE [LARGE SCALE GENOMIC DNA]</scope>
    <source>
        <strain evidence="4 5">KIGAM211</strain>
    </source>
</reference>
<feature type="region of interest" description="Disordered" evidence="1">
    <location>
        <begin position="100"/>
        <end position="120"/>
    </location>
</feature>
<dbReference type="InterPro" id="IPR012347">
    <property type="entry name" value="Ferritin-like"/>
</dbReference>
<dbReference type="AlphaFoldDB" id="A0A7X0RHY7"/>
<protein>
    <submittedName>
        <fullName evidence="4">DUF305 domain-containing protein</fullName>
    </submittedName>
</protein>
<feature type="signal peptide" evidence="2">
    <location>
        <begin position="1"/>
        <end position="22"/>
    </location>
</feature>
<dbReference type="Gene3D" id="1.20.1260.10">
    <property type="match status" value="1"/>
</dbReference>
<evidence type="ECO:0000313" key="4">
    <source>
        <dbReference type="EMBL" id="MBB6628612.1"/>
    </source>
</evidence>
<feature type="domain" description="DUF305" evidence="3">
    <location>
        <begin position="45"/>
        <end position="199"/>
    </location>
</feature>
<evidence type="ECO:0000313" key="5">
    <source>
        <dbReference type="Proteomes" id="UP000523955"/>
    </source>
</evidence>
<dbReference type="EMBL" id="JACKXE010000001">
    <property type="protein sequence ID" value="MBB6628612.1"/>
    <property type="molecule type" value="Genomic_DNA"/>
</dbReference>